<dbReference type="Gene3D" id="3.30.1330.10">
    <property type="entry name" value="PurM-like, N-terminal domain"/>
    <property type="match status" value="1"/>
</dbReference>
<dbReference type="AlphaFoldDB" id="A0A9X2T8F3"/>
<comment type="cofactor">
    <cofactor evidence="9">
        <name>Mg(2+)</name>
        <dbReference type="ChEBI" id="CHEBI:18420"/>
    </cofactor>
    <text evidence="9">Binds 1 Mg(2+) ion per monomer.</text>
</comment>
<dbReference type="HAMAP" id="MF_00625">
    <property type="entry name" value="SelD"/>
    <property type="match status" value="1"/>
</dbReference>
<comment type="catalytic activity">
    <reaction evidence="9">
        <text>hydrogenselenide + ATP + H2O = selenophosphate + AMP + phosphate + 2 H(+)</text>
        <dbReference type="Rhea" id="RHEA:18737"/>
        <dbReference type="ChEBI" id="CHEBI:15377"/>
        <dbReference type="ChEBI" id="CHEBI:15378"/>
        <dbReference type="ChEBI" id="CHEBI:16144"/>
        <dbReference type="ChEBI" id="CHEBI:29317"/>
        <dbReference type="ChEBI" id="CHEBI:30616"/>
        <dbReference type="ChEBI" id="CHEBI:43474"/>
        <dbReference type="ChEBI" id="CHEBI:456215"/>
        <dbReference type="EC" id="2.7.9.3"/>
    </reaction>
</comment>
<evidence type="ECO:0000313" key="12">
    <source>
        <dbReference type="EMBL" id="MCS0497138.1"/>
    </source>
</evidence>
<evidence type="ECO:0000256" key="8">
    <source>
        <dbReference type="ARBA" id="ARBA00023266"/>
    </source>
</evidence>
<dbReference type="Gene3D" id="3.90.650.10">
    <property type="entry name" value="PurM-like C-terminal domain"/>
    <property type="match status" value="1"/>
</dbReference>
<proteinExistence type="inferred from homology"/>
<keyword evidence="8 9" id="KW-0711">Selenium</keyword>
<keyword evidence="13" id="KW-1185">Reference proteome</keyword>
<keyword evidence="2 9" id="KW-0808">Transferase</keyword>
<dbReference type="GO" id="GO:0005524">
    <property type="term" value="F:ATP binding"/>
    <property type="evidence" value="ECO:0007669"/>
    <property type="project" value="UniProtKB-UniRule"/>
</dbReference>
<gene>
    <name evidence="9 12" type="primary">selD</name>
    <name evidence="12" type="ORF">NVS89_18795</name>
</gene>
<keyword evidence="4 9" id="KW-0547">Nucleotide-binding</keyword>
<dbReference type="GO" id="GO:0004756">
    <property type="term" value="F:selenide, water dikinase activity"/>
    <property type="evidence" value="ECO:0007669"/>
    <property type="project" value="UniProtKB-UniRule"/>
</dbReference>
<organism evidence="12 13">
    <name type="scientific">Ancylobacter mangrovi</name>
    <dbReference type="NCBI Taxonomy" id="2972472"/>
    <lineage>
        <taxon>Bacteria</taxon>
        <taxon>Pseudomonadati</taxon>
        <taxon>Pseudomonadota</taxon>
        <taxon>Alphaproteobacteria</taxon>
        <taxon>Hyphomicrobiales</taxon>
        <taxon>Xanthobacteraceae</taxon>
        <taxon>Ancylobacter</taxon>
    </lineage>
</organism>
<feature type="binding site" description="in other chain" evidence="9">
    <location>
        <position position="33"/>
    </location>
    <ligand>
        <name>ATP</name>
        <dbReference type="ChEBI" id="CHEBI:30616"/>
        <note>ligand shared between dimeric partners</note>
    </ligand>
</feature>
<feature type="active site" evidence="9">
    <location>
        <position position="30"/>
    </location>
</feature>
<feature type="binding site" description="in other chain" evidence="9">
    <location>
        <position position="104"/>
    </location>
    <ligand>
        <name>ATP</name>
        <dbReference type="ChEBI" id="CHEBI:30616"/>
        <note>ligand shared between dimeric partners</note>
    </ligand>
</feature>
<evidence type="ECO:0000256" key="9">
    <source>
        <dbReference type="HAMAP-Rule" id="MF_00625"/>
    </source>
</evidence>
<feature type="binding site" evidence="9">
    <location>
        <begin position="152"/>
        <end position="154"/>
    </location>
    <ligand>
        <name>ATP</name>
        <dbReference type="ChEBI" id="CHEBI:30616"/>
        <note>ligand shared between dimeric partners</note>
    </ligand>
</feature>
<keyword evidence="7 9" id="KW-0460">Magnesium</keyword>
<keyword evidence="6 9" id="KW-0067">ATP-binding</keyword>
<evidence type="ECO:0000259" key="11">
    <source>
        <dbReference type="Pfam" id="PF02769"/>
    </source>
</evidence>
<reference evidence="12" key="1">
    <citation type="submission" date="2022-08" db="EMBL/GenBank/DDBJ databases">
        <authorList>
            <person name="Li F."/>
        </authorList>
    </citation>
    <scope>NUCLEOTIDE SEQUENCE</scope>
    <source>
        <strain evidence="12">MQZ15Z-1</strain>
    </source>
</reference>
<dbReference type="NCBIfam" id="TIGR00476">
    <property type="entry name" value="selD"/>
    <property type="match status" value="1"/>
</dbReference>
<dbReference type="InterPro" id="IPR036921">
    <property type="entry name" value="PurM-like_N_sf"/>
</dbReference>
<dbReference type="PANTHER" id="PTHR10256:SF0">
    <property type="entry name" value="INACTIVE SELENIDE, WATER DIKINASE-LIKE PROTEIN-RELATED"/>
    <property type="match status" value="1"/>
</dbReference>
<dbReference type="InterPro" id="IPR023061">
    <property type="entry name" value="SelD_I"/>
</dbReference>
<dbReference type="InterPro" id="IPR016188">
    <property type="entry name" value="PurM-like_N"/>
</dbReference>
<feature type="binding site" evidence="9">
    <location>
        <position position="64"/>
    </location>
    <ligand>
        <name>Mg(2+)</name>
        <dbReference type="ChEBI" id="CHEBI:18420"/>
    </ligand>
</feature>
<dbReference type="PANTHER" id="PTHR10256">
    <property type="entry name" value="SELENIDE, WATER DIKINASE"/>
    <property type="match status" value="1"/>
</dbReference>
<comment type="caution">
    <text evidence="12">The sequence shown here is derived from an EMBL/GenBank/DDBJ whole genome shotgun (WGS) entry which is preliminary data.</text>
</comment>
<feature type="binding site" evidence="9">
    <location>
        <position position="240"/>
    </location>
    <ligand>
        <name>Mg(2+)</name>
        <dbReference type="ChEBI" id="CHEBI:18420"/>
    </ligand>
</feature>
<evidence type="ECO:0000313" key="13">
    <source>
        <dbReference type="Proteomes" id="UP001151088"/>
    </source>
</evidence>
<comment type="similarity">
    <text evidence="1 9">Belongs to the selenophosphate synthase 1 family. Class I subfamily.</text>
</comment>
<dbReference type="FunFam" id="3.30.1330.10:FF:000003">
    <property type="entry name" value="Selenide, water dikinase"/>
    <property type="match status" value="1"/>
</dbReference>
<protein>
    <recommendedName>
        <fullName evidence="9">Selenide, water dikinase</fullName>
        <ecNumber evidence="9">2.7.9.3</ecNumber>
    </recommendedName>
    <alternativeName>
        <fullName evidence="9">Selenium donor protein</fullName>
    </alternativeName>
    <alternativeName>
        <fullName evidence="9">Selenophosphate synthase</fullName>
    </alternativeName>
</protein>
<comment type="subunit">
    <text evidence="9">Homodimer.</text>
</comment>
<dbReference type="NCBIfam" id="NF002098">
    <property type="entry name" value="PRK00943.1"/>
    <property type="match status" value="1"/>
</dbReference>
<dbReference type="EC" id="2.7.9.3" evidence="9"/>
<evidence type="ECO:0000256" key="1">
    <source>
        <dbReference type="ARBA" id="ARBA00008026"/>
    </source>
</evidence>
<evidence type="ECO:0000256" key="7">
    <source>
        <dbReference type="ARBA" id="ARBA00022842"/>
    </source>
</evidence>
<evidence type="ECO:0000256" key="3">
    <source>
        <dbReference type="ARBA" id="ARBA00022723"/>
    </source>
</evidence>
<dbReference type="SUPFAM" id="SSF56042">
    <property type="entry name" value="PurM C-terminal domain-like"/>
    <property type="match status" value="1"/>
</dbReference>
<feature type="domain" description="PurM-like C-terminal" evidence="11">
    <location>
        <begin position="182"/>
        <end position="355"/>
    </location>
</feature>
<evidence type="ECO:0000259" key="10">
    <source>
        <dbReference type="Pfam" id="PF00586"/>
    </source>
</evidence>
<feature type="domain" description="PurM-like N-terminal" evidence="10">
    <location>
        <begin position="62"/>
        <end position="169"/>
    </location>
</feature>
<dbReference type="EMBL" id="JANTHZ010000010">
    <property type="protein sequence ID" value="MCS0497138.1"/>
    <property type="molecule type" value="Genomic_DNA"/>
</dbReference>
<comment type="function">
    <text evidence="9">Synthesizes selenophosphate from selenide and ATP.</text>
</comment>
<dbReference type="InterPro" id="IPR036676">
    <property type="entry name" value="PurM-like_C_sf"/>
</dbReference>
<evidence type="ECO:0000256" key="2">
    <source>
        <dbReference type="ARBA" id="ARBA00022679"/>
    </source>
</evidence>
<feature type="binding site" evidence="9">
    <location>
        <position position="104"/>
    </location>
    <ligand>
        <name>Mg(2+)</name>
        <dbReference type="ChEBI" id="CHEBI:18420"/>
    </ligand>
</feature>
<accession>A0A9X2T8F3</accession>
<dbReference type="Proteomes" id="UP001151088">
    <property type="component" value="Unassembled WGS sequence"/>
</dbReference>
<dbReference type="Pfam" id="PF00586">
    <property type="entry name" value="AIRS"/>
    <property type="match status" value="1"/>
</dbReference>
<dbReference type="InterPro" id="IPR010918">
    <property type="entry name" value="PurM-like_C_dom"/>
</dbReference>
<dbReference type="FunFam" id="3.90.650.10:FF:000004">
    <property type="entry name" value="Selenide, water dikinase"/>
    <property type="match status" value="1"/>
</dbReference>
<evidence type="ECO:0000256" key="4">
    <source>
        <dbReference type="ARBA" id="ARBA00022741"/>
    </source>
</evidence>
<dbReference type="Pfam" id="PF02769">
    <property type="entry name" value="AIRS_C"/>
    <property type="match status" value="1"/>
</dbReference>
<dbReference type="InterPro" id="IPR004536">
    <property type="entry name" value="SPS/SelD"/>
</dbReference>
<dbReference type="SUPFAM" id="SSF55326">
    <property type="entry name" value="PurM N-terminal domain-like"/>
    <property type="match status" value="1"/>
</dbReference>
<feature type="binding site" description="in other chain" evidence="9">
    <location>
        <begin position="61"/>
        <end position="63"/>
    </location>
    <ligand>
        <name>ATP</name>
        <dbReference type="ChEBI" id="CHEBI:30616"/>
        <note>ligand shared between dimeric partners</note>
    </ligand>
</feature>
<keyword evidence="5 9" id="KW-0418">Kinase</keyword>
<evidence type="ECO:0000256" key="6">
    <source>
        <dbReference type="ARBA" id="ARBA00022840"/>
    </source>
</evidence>
<dbReference type="GO" id="GO:0005737">
    <property type="term" value="C:cytoplasm"/>
    <property type="evidence" value="ECO:0007669"/>
    <property type="project" value="TreeGrafter"/>
</dbReference>
<evidence type="ECO:0000256" key="5">
    <source>
        <dbReference type="ARBA" id="ARBA00022777"/>
    </source>
</evidence>
<name>A0A9X2T8F3_9HYPH</name>
<dbReference type="CDD" id="cd02195">
    <property type="entry name" value="SelD"/>
    <property type="match status" value="1"/>
</dbReference>
<feature type="site" description="Important for catalytic activity" evidence="9">
    <location>
        <position position="33"/>
    </location>
</feature>
<dbReference type="GO" id="GO:0016260">
    <property type="term" value="P:selenocysteine biosynthetic process"/>
    <property type="evidence" value="ECO:0007669"/>
    <property type="project" value="InterPro"/>
</dbReference>
<feature type="binding site" description="in other chain" evidence="9">
    <location>
        <position position="81"/>
    </location>
    <ligand>
        <name>ATP</name>
        <dbReference type="ChEBI" id="CHEBI:30616"/>
        <note>ligand shared between dimeric partners</note>
    </ligand>
</feature>
<sequence>MEPIMLDKPAAGAPSGAPFRLTSLAHGGGCGCKLAPSVLRELLAEQPAGGPFERLLVGTETGDDAAVYQLDDETCLIATTDFFMPMVDDPYEFGRIAATNAISDVYAMGGKPLMALAILGMPLGKLPTAMVREILKGGQAIAAEAGIPVAGGHSIDAPEPIYGLAVIGTASPATIRKNSTARAGDALILTKALGVGLYSAAFKKEALPPAAYAEMIGSMTTLNRIGTELGRRAEVHAVTDVTGFGILGHGLEVARGSSLTLHLDADALPVLAEAERLAREGFVTGASHRNWASYGEAVALPDDFPDWRRHLLTDPQTSGGLLVACEPGAASTLLAEIRAAGYPSAAVIGRMAEGAPGVVVSG</sequence>
<dbReference type="PIRSF" id="PIRSF036407">
    <property type="entry name" value="Selenphspht_syn"/>
    <property type="match status" value="1"/>
</dbReference>
<dbReference type="GO" id="GO:0000287">
    <property type="term" value="F:magnesium ion binding"/>
    <property type="evidence" value="ECO:0007669"/>
    <property type="project" value="UniProtKB-UniRule"/>
</dbReference>
<keyword evidence="3 9" id="KW-0479">Metal-binding</keyword>